<reference evidence="3 4" key="1">
    <citation type="submission" date="2019-08" db="EMBL/GenBank/DDBJ databases">
        <title>Complete genome sequence of Thermosulfurimonas marina SU872T, an anaerobic thermophilic chemolithoautotrophic bacterium isolated from a shallow marine hydrothermal vent.</title>
        <authorList>
            <person name="Allioux M."/>
            <person name="Jebbar M."/>
            <person name="Slobodkina G."/>
            <person name="Slobodkin A."/>
            <person name="Moalic Y."/>
            <person name="Frolova A."/>
            <person name="Shao Z."/>
            <person name="Alain K."/>
        </authorList>
    </citation>
    <scope>NUCLEOTIDE SEQUENCE [LARGE SCALE GENOMIC DNA]</scope>
    <source>
        <strain evidence="3 4">SU872</strain>
    </source>
</reference>
<dbReference type="SMART" id="SM00460">
    <property type="entry name" value="TGc"/>
    <property type="match status" value="1"/>
</dbReference>
<dbReference type="Gene3D" id="3.10.620.30">
    <property type="match status" value="1"/>
</dbReference>
<keyword evidence="1" id="KW-0732">Signal</keyword>
<organism evidence="3 4">
    <name type="scientific">Thermosulfurimonas marina</name>
    <dbReference type="NCBI Taxonomy" id="2047767"/>
    <lineage>
        <taxon>Bacteria</taxon>
        <taxon>Pseudomonadati</taxon>
        <taxon>Thermodesulfobacteriota</taxon>
        <taxon>Thermodesulfobacteria</taxon>
        <taxon>Thermodesulfobacteriales</taxon>
        <taxon>Thermodesulfobacteriaceae</taxon>
        <taxon>Thermosulfurimonas</taxon>
    </lineage>
</organism>
<name>A0A6H1WTD1_9BACT</name>
<evidence type="ECO:0000313" key="3">
    <source>
        <dbReference type="EMBL" id="QJA06409.1"/>
    </source>
</evidence>
<dbReference type="RefSeq" id="WP_168719759.1">
    <property type="nucleotide sequence ID" value="NZ_CP042909.1"/>
</dbReference>
<feature type="domain" description="Transglutaminase-like" evidence="2">
    <location>
        <begin position="191"/>
        <end position="257"/>
    </location>
</feature>
<sequence length="341" mass="38619">MRKGNSLVLVVLLLFCWIVSVRAAEQVSGWVTWRVGLKPSEGTQRIRLWLPYPPTNAWQRISSPRVYGNYDYQGTFTDEKGNLVLYFEWHKLEGPAPEVVVSYRVECRERVARDFEREKDLPVDRAAFKEALSSNAYIDLRDPRLKAILAQILPGKRTAVEKARAIYDWVVRNMRRDPRVKGCGPGLICNTLSRRCGKCADLNSVFVALCRAAGVPAREIFGLRLSREVRDTLSGGQHCWAEFYVPGYGWVPADPADVLKAALVKGVSPTGPELASLREYFFGAVEPYRIELSRGRGLRLNPPQAGPPVNYFAYPYVEFDDQPVDPFGPEVDLEILWERAK</sequence>
<dbReference type="KEGG" id="tmai:FVE67_06160"/>
<proteinExistence type="predicted"/>
<keyword evidence="4" id="KW-1185">Reference proteome</keyword>
<dbReference type="Pfam" id="PF01841">
    <property type="entry name" value="Transglut_core"/>
    <property type="match status" value="1"/>
</dbReference>
<dbReference type="SUPFAM" id="SSF54001">
    <property type="entry name" value="Cysteine proteinases"/>
    <property type="match status" value="1"/>
</dbReference>
<dbReference type="InterPro" id="IPR002931">
    <property type="entry name" value="Transglutaminase-like"/>
</dbReference>
<dbReference type="PANTHER" id="PTHR38339">
    <property type="entry name" value="TRANSGLUTAMINASE DOMAIN PROTEIN"/>
    <property type="match status" value="1"/>
</dbReference>
<gene>
    <name evidence="3" type="ORF">FVE67_06160</name>
</gene>
<dbReference type="PANTHER" id="PTHR38339:SF1">
    <property type="entry name" value="TRANSGLUTAMINASE-LIKE DOMAIN-CONTAINING PROTEIN"/>
    <property type="match status" value="1"/>
</dbReference>
<evidence type="ECO:0000259" key="2">
    <source>
        <dbReference type="SMART" id="SM00460"/>
    </source>
</evidence>
<dbReference type="AlphaFoldDB" id="A0A6H1WTD1"/>
<evidence type="ECO:0000256" key="1">
    <source>
        <dbReference type="SAM" id="SignalP"/>
    </source>
</evidence>
<dbReference type="Proteomes" id="UP000501253">
    <property type="component" value="Chromosome"/>
</dbReference>
<feature type="chain" id="PRO_5026034169" evidence="1">
    <location>
        <begin position="24"/>
        <end position="341"/>
    </location>
</feature>
<protein>
    <submittedName>
        <fullName evidence="3">Transglutaminase domain-containing protein</fullName>
    </submittedName>
</protein>
<feature type="signal peptide" evidence="1">
    <location>
        <begin position="1"/>
        <end position="23"/>
    </location>
</feature>
<dbReference type="InterPro" id="IPR038765">
    <property type="entry name" value="Papain-like_cys_pep_sf"/>
</dbReference>
<dbReference type="EMBL" id="CP042909">
    <property type="protein sequence ID" value="QJA06409.1"/>
    <property type="molecule type" value="Genomic_DNA"/>
</dbReference>
<accession>A0A6H1WTD1</accession>
<evidence type="ECO:0000313" key="4">
    <source>
        <dbReference type="Proteomes" id="UP000501253"/>
    </source>
</evidence>